<organism evidence="2 3">
    <name type="scientific">Lasallia pustulata</name>
    <dbReference type="NCBI Taxonomy" id="136370"/>
    <lineage>
        <taxon>Eukaryota</taxon>
        <taxon>Fungi</taxon>
        <taxon>Dikarya</taxon>
        <taxon>Ascomycota</taxon>
        <taxon>Pezizomycotina</taxon>
        <taxon>Lecanoromycetes</taxon>
        <taxon>OSLEUM clade</taxon>
        <taxon>Umbilicariomycetidae</taxon>
        <taxon>Umbilicariales</taxon>
        <taxon>Umbilicariaceae</taxon>
        <taxon>Lasallia</taxon>
    </lineage>
</organism>
<gene>
    <name evidence="2" type="ORF">FRX48_01706</name>
</gene>
<accession>A0A5M8Q0R4</accession>
<comment type="caution">
    <text evidence="2">The sequence shown here is derived from an EMBL/GenBank/DDBJ whole genome shotgun (WGS) entry which is preliminary data.</text>
</comment>
<evidence type="ECO:0000256" key="1">
    <source>
        <dbReference type="SAM" id="SignalP"/>
    </source>
</evidence>
<protein>
    <submittedName>
        <fullName evidence="2">Uncharacterized protein</fullName>
    </submittedName>
</protein>
<feature type="chain" id="PRO_5024274870" evidence="1">
    <location>
        <begin position="24"/>
        <end position="144"/>
    </location>
</feature>
<dbReference type="EMBL" id="VXIT01000002">
    <property type="protein sequence ID" value="KAA6414955.1"/>
    <property type="molecule type" value="Genomic_DNA"/>
</dbReference>
<name>A0A5M8Q0R4_9LECA</name>
<sequence>MHSIYQQFFFIFAIFIAPSPTDPGLFPLPERSSPPYTVIRVPGIRYRMFIDTRRRGLFGGRPGEVGGLPGGLGYGLEGGVVSGVEAPLPGALKGDVGSGVEGALTVGLGIGSRIIDASFPGVRSVLSSLADIMAIIACVHRARP</sequence>
<evidence type="ECO:0000313" key="2">
    <source>
        <dbReference type="EMBL" id="KAA6414955.1"/>
    </source>
</evidence>
<proteinExistence type="predicted"/>
<dbReference type="AlphaFoldDB" id="A0A5M8Q0R4"/>
<keyword evidence="1" id="KW-0732">Signal</keyword>
<evidence type="ECO:0000313" key="3">
    <source>
        <dbReference type="Proteomes" id="UP000324767"/>
    </source>
</evidence>
<reference evidence="2 3" key="1">
    <citation type="submission" date="2019-09" db="EMBL/GenBank/DDBJ databases">
        <title>The hologenome of the rock-dwelling lichen Lasallia pustulata.</title>
        <authorList>
            <person name="Greshake Tzovaras B."/>
            <person name="Segers F."/>
            <person name="Bicker A."/>
            <person name="Dal Grande F."/>
            <person name="Otte J."/>
            <person name="Hankeln T."/>
            <person name="Schmitt I."/>
            <person name="Ebersberger I."/>
        </authorList>
    </citation>
    <scope>NUCLEOTIDE SEQUENCE [LARGE SCALE GENOMIC DNA]</scope>
    <source>
        <strain evidence="2">A1-1</strain>
    </source>
</reference>
<dbReference type="Proteomes" id="UP000324767">
    <property type="component" value="Unassembled WGS sequence"/>
</dbReference>
<feature type="signal peptide" evidence="1">
    <location>
        <begin position="1"/>
        <end position="23"/>
    </location>
</feature>